<dbReference type="EMBL" id="JTCM02000001">
    <property type="protein sequence ID" value="NEU71098.1"/>
    <property type="molecule type" value="Genomic_DNA"/>
</dbReference>
<evidence type="ECO:0000313" key="1">
    <source>
        <dbReference type="EMBL" id="NEU71098.1"/>
    </source>
</evidence>
<keyword evidence="2" id="KW-1185">Reference proteome</keyword>
<dbReference type="Gene3D" id="1.20.1590.10">
    <property type="entry name" value="YP_001051499.1 domain like"/>
    <property type="match status" value="1"/>
</dbReference>
<reference evidence="1 2" key="1">
    <citation type="journal article" date="2015" name="Genome Announc.">
        <title>Draft Genome Sequence of Cyanobacterium Hassallia byssoidea Strain VB512170, Isolated from Monuments in India.</title>
        <authorList>
            <person name="Singh D."/>
            <person name="Chandrababunaidu M.M."/>
            <person name="Panda A."/>
            <person name="Sen D."/>
            <person name="Bhattacharyya S."/>
            <person name="Adhikary S.P."/>
            <person name="Tripathy S."/>
        </authorList>
    </citation>
    <scope>NUCLEOTIDE SEQUENCE [LARGE SCALE GENOMIC DNA]</scope>
    <source>
        <strain evidence="1 2">VB512170</strain>
    </source>
</reference>
<dbReference type="AlphaFoldDB" id="A0A846H1C0"/>
<accession>A0A846H1C0</accession>
<dbReference type="RefSeq" id="WP_039753031.1">
    <property type="nucleotide sequence ID" value="NZ_JTCM02000001.1"/>
</dbReference>
<dbReference type="InterPro" id="IPR023381">
    <property type="entry name" value="YP001051499.1-like_dom_sf"/>
</dbReference>
<dbReference type="InterPro" id="IPR007338">
    <property type="entry name" value="DUF416"/>
</dbReference>
<protein>
    <submittedName>
        <fullName evidence="1">YjaG family protein</fullName>
    </submittedName>
</protein>
<proteinExistence type="predicted"/>
<comment type="caution">
    <text evidence="1">The sequence shown here is derived from an EMBL/GenBank/DDBJ whole genome shotgun (WGS) entry which is preliminary data.</text>
</comment>
<gene>
    <name evidence="1" type="ORF">PI95_000525</name>
</gene>
<evidence type="ECO:0000313" key="2">
    <source>
        <dbReference type="Proteomes" id="UP000031549"/>
    </source>
</evidence>
<name>A0A846H1C0_9CYAN</name>
<sequence length="208" mass="23213">MNLRLYKFDALEKELKGLPPLHRIAFAASCCERLLPNYNAFSFLENWGDPSVLRTALNEVWQILQGKPVDAALIRQLIEDCEDVIPDSDDFGGLSDMEAQEAAIAICNTLEACLNPTPQQIIRVANCVTNTIDAFIPHGDKSFNVSESKVGLKKLEEAIASHPLAVREMAKQSEDLRLLKQAEKLDPDFVEWLRTSFNNDGKSLIDLA</sequence>
<dbReference type="Proteomes" id="UP000031549">
    <property type="component" value="Unassembled WGS sequence"/>
</dbReference>
<organism evidence="1 2">
    <name type="scientific">Hassallia byssoidea VB512170</name>
    <dbReference type="NCBI Taxonomy" id="1304833"/>
    <lineage>
        <taxon>Bacteria</taxon>
        <taxon>Bacillati</taxon>
        <taxon>Cyanobacteriota</taxon>
        <taxon>Cyanophyceae</taxon>
        <taxon>Nostocales</taxon>
        <taxon>Tolypothrichaceae</taxon>
        <taxon>Hassallia</taxon>
    </lineage>
</organism>
<dbReference type="Pfam" id="PF04222">
    <property type="entry name" value="DUF416"/>
    <property type="match status" value="1"/>
</dbReference>